<gene>
    <name evidence="1" type="ORF">B0H16DRAFT_1459598</name>
</gene>
<dbReference type="Proteomes" id="UP001215598">
    <property type="component" value="Unassembled WGS sequence"/>
</dbReference>
<accession>A0AAD7J140</accession>
<name>A0AAD7J140_9AGAR</name>
<dbReference type="AlphaFoldDB" id="A0AAD7J140"/>
<evidence type="ECO:0000313" key="2">
    <source>
        <dbReference type="Proteomes" id="UP001215598"/>
    </source>
</evidence>
<organism evidence="1 2">
    <name type="scientific">Mycena metata</name>
    <dbReference type="NCBI Taxonomy" id="1033252"/>
    <lineage>
        <taxon>Eukaryota</taxon>
        <taxon>Fungi</taxon>
        <taxon>Dikarya</taxon>
        <taxon>Basidiomycota</taxon>
        <taxon>Agaricomycotina</taxon>
        <taxon>Agaricomycetes</taxon>
        <taxon>Agaricomycetidae</taxon>
        <taxon>Agaricales</taxon>
        <taxon>Marasmiineae</taxon>
        <taxon>Mycenaceae</taxon>
        <taxon>Mycena</taxon>
    </lineage>
</organism>
<dbReference type="EMBL" id="JARKIB010000057">
    <property type="protein sequence ID" value="KAJ7752873.1"/>
    <property type="molecule type" value="Genomic_DNA"/>
</dbReference>
<reference evidence="1" key="1">
    <citation type="submission" date="2023-03" db="EMBL/GenBank/DDBJ databases">
        <title>Massive genome expansion in bonnet fungi (Mycena s.s.) driven by repeated elements and novel gene families across ecological guilds.</title>
        <authorList>
            <consortium name="Lawrence Berkeley National Laboratory"/>
            <person name="Harder C.B."/>
            <person name="Miyauchi S."/>
            <person name="Viragh M."/>
            <person name="Kuo A."/>
            <person name="Thoen E."/>
            <person name="Andreopoulos B."/>
            <person name="Lu D."/>
            <person name="Skrede I."/>
            <person name="Drula E."/>
            <person name="Henrissat B."/>
            <person name="Morin E."/>
            <person name="Kohler A."/>
            <person name="Barry K."/>
            <person name="LaButti K."/>
            <person name="Morin E."/>
            <person name="Salamov A."/>
            <person name="Lipzen A."/>
            <person name="Mereny Z."/>
            <person name="Hegedus B."/>
            <person name="Baldrian P."/>
            <person name="Stursova M."/>
            <person name="Weitz H."/>
            <person name="Taylor A."/>
            <person name="Grigoriev I.V."/>
            <person name="Nagy L.G."/>
            <person name="Martin F."/>
            <person name="Kauserud H."/>
        </authorList>
    </citation>
    <scope>NUCLEOTIDE SEQUENCE</scope>
    <source>
        <strain evidence="1">CBHHK182m</strain>
    </source>
</reference>
<evidence type="ECO:0000313" key="1">
    <source>
        <dbReference type="EMBL" id="KAJ7752873.1"/>
    </source>
</evidence>
<comment type="caution">
    <text evidence="1">The sequence shown here is derived from an EMBL/GenBank/DDBJ whole genome shotgun (WGS) entry which is preliminary data.</text>
</comment>
<protein>
    <submittedName>
        <fullName evidence="1">Uncharacterized protein</fullName>
    </submittedName>
</protein>
<proteinExistence type="predicted"/>
<sequence>MGTESLEGLDGVWCCKGSFSREHATEFTLPGRGSLIMDCQEVLILQEPFWKREFIPLESRSIIENGRAYCGRGGGLLAVELEVSVGIGRWNEECIIKSRVHGALQMASEGIYLRKGNQSDAASFIEGIDDYSRARTEKEHRETLHA</sequence>
<keyword evidence="2" id="KW-1185">Reference proteome</keyword>